<gene>
    <name evidence="2" type="ORF">CEURO_LOCUS10081</name>
</gene>
<dbReference type="EMBL" id="CAMAPE010000019">
    <property type="protein sequence ID" value="CAH9087510.1"/>
    <property type="molecule type" value="Genomic_DNA"/>
</dbReference>
<feature type="compositionally biased region" description="Low complexity" evidence="1">
    <location>
        <begin position="75"/>
        <end position="88"/>
    </location>
</feature>
<dbReference type="AlphaFoldDB" id="A0A9P1E8V6"/>
<evidence type="ECO:0000256" key="1">
    <source>
        <dbReference type="SAM" id="MobiDB-lite"/>
    </source>
</evidence>
<dbReference type="Proteomes" id="UP001152484">
    <property type="component" value="Unassembled WGS sequence"/>
</dbReference>
<accession>A0A9P1E8V6</accession>
<reference evidence="2" key="1">
    <citation type="submission" date="2022-07" db="EMBL/GenBank/DDBJ databases">
        <authorList>
            <person name="Macas J."/>
            <person name="Novak P."/>
            <person name="Neumann P."/>
        </authorList>
    </citation>
    <scope>NUCLEOTIDE SEQUENCE</scope>
</reference>
<proteinExistence type="predicted"/>
<evidence type="ECO:0000313" key="2">
    <source>
        <dbReference type="EMBL" id="CAH9087510.1"/>
    </source>
</evidence>
<evidence type="ECO:0000313" key="3">
    <source>
        <dbReference type="Proteomes" id="UP001152484"/>
    </source>
</evidence>
<comment type="caution">
    <text evidence="2">The sequence shown here is derived from an EMBL/GenBank/DDBJ whole genome shotgun (WGS) entry which is preliminary data.</text>
</comment>
<name>A0A9P1E8V6_CUSEU</name>
<organism evidence="2 3">
    <name type="scientific">Cuscuta europaea</name>
    <name type="common">European dodder</name>
    <dbReference type="NCBI Taxonomy" id="41803"/>
    <lineage>
        <taxon>Eukaryota</taxon>
        <taxon>Viridiplantae</taxon>
        <taxon>Streptophyta</taxon>
        <taxon>Embryophyta</taxon>
        <taxon>Tracheophyta</taxon>
        <taxon>Spermatophyta</taxon>
        <taxon>Magnoliopsida</taxon>
        <taxon>eudicotyledons</taxon>
        <taxon>Gunneridae</taxon>
        <taxon>Pentapetalae</taxon>
        <taxon>asterids</taxon>
        <taxon>lamiids</taxon>
        <taxon>Solanales</taxon>
        <taxon>Convolvulaceae</taxon>
        <taxon>Cuscuteae</taxon>
        <taxon>Cuscuta</taxon>
        <taxon>Cuscuta subgen. Cuscuta</taxon>
    </lineage>
</organism>
<keyword evidence="3" id="KW-1185">Reference proteome</keyword>
<protein>
    <submittedName>
        <fullName evidence="2">Uncharacterized protein</fullName>
    </submittedName>
</protein>
<sequence>MRTGKGLLPLCRLSHRDLLPHHPVGSGWGALGFGDSTFLDEVDVVASKSFSAETLHPKRRRMLMDPEMEADDLSFSRSQRSSSSSSQSDQEPTSALKLSPAGPTTTAAAPEHQFPLFHKHSFSPKTTQTNLVKRVGTEHHITLPSSHINGFNRVLFPITESKPVETRQNPSLVSNNF</sequence>
<feature type="region of interest" description="Disordered" evidence="1">
    <location>
        <begin position="70"/>
        <end position="108"/>
    </location>
</feature>